<dbReference type="eggNOG" id="ENOG502S2AR">
    <property type="taxonomic scope" value="Eukaryota"/>
</dbReference>
<evidence type="ECO:0000313" key="5">
    <source>
        <dbReference type="Proteomes" id="UP000019374"/>
    </source>
</evidence>
<feature type="compositionally biased region" description="Basic residues" evidence="2">
    <location>
        <begin position="502"/>
        <end position="512"/>
    </location>
</feature>
<dbReference type="InterPro" id="IPR013087">
    <property type="entry name" value="Znf_C2H2_type"/>
</dbReference>
<protein>
    <submittedName>
        <fullName evidence="4">Zinc finger transcription factor ace1</fullName>
    </submittedName>
</protein>
<gene>
    <name evidence="4" type="ORF">OCS_03657</name>
</gene>
<feature type="domain" description="C2H2-type" evidence="3">
    <location>
        <begin position="413"/>
        <end position="442"/>
    </location>
</feature>
<feature type="compositionally biased region" description="Polar residues" evidence="2">
    <location>
        <begin position="141"/>
        <end position="151"/>
    </location>
</feature>
<organism evidence="4 5">
    <name type="scientific">Ophiocordyceps sinensis (strain Co18 / CGMCC 3.14243)</name>
    <name type="common">Yarsagumba caterpillar fungus</name>
    <name type="synonym">Hirsutella sinensis</name>
    <dbReference type="NCBI Taxonomy" id="911162"/>
    <lineage>
        <taxon>Eukaryota</taxon>
        <taxon>Fungi</taxon>
        <taxon>Dikarya</taxon>
        <taxon>Ascomycota</taxon>
        <taxon>Pezizomycotina</taxon>
        <taxon>Sordariomycetes</taxon>
        <taxon>Hypocreomycetidae</taxon>
        <taxon>Hypocreales</taxon>
        <taxon>Ophiocordycipitaceae</taxon>
        <taxon>Ophiocordyceps</taxon>
    </lineage>
</organism>
<evidence type="ECO:0000256" key="2">
    <source>
        <dbReference type="SAM" id="MobiDB-lite"/>
    </source>
</evidence>
<accession>T5ADI4</accession>
<dbReference type="Proteomes" id="UP000019374">
    <property type="component" value="Unassembled WGS sequence"/>
</dbReference>
<dbReference type="SMART" id="SM00355">
    <property type="entry name" value="ZnF_C2H2"/>
    <property type="match status" value="3"/>
</dbReference>
<dbReference type="Gene3D" id="3.30.160.60">
    <property type="entry name" value="Classic Zinc Finger"/>
    <property type="match status" value="1"/>
</dbReference>
<evidence type="ECO:0000256" key="1">
    <source>
        <dbReference type="PROSITE-ProRule" id="PRU00042"/>
    </source>
</evidence>
<feature type="compositionally biased region" description="Low complexity" evidence="2">
    <location>
        <begin position="519"/>
        <end position="543"/>
    </location>
</feature>
<dbReference type="EMBL" id="KE652742">
    <property type="protein sequence ID" value="EQL00624.1"/>
    <property type="molecule type" value="Genomic_DNA"/>
</dbReference>
<evidence type="ECO:0000259" key="3">
    <source>
        <dbReference type="PROSITE" id="PS50157"/>
    </source>
</evidence>
<dbReference type="OrthoDB" id="9368434at2759"/>
<dbReference type="PROSITE" id="PS50157">
    <property type="entry name" value="ZINC_FINGER_C2H2_2"/>
    <property type="match status" value="1"/>
</dbReference>
<name>T5ADI4_OPHSC</name>
<keyword evidence="1" id="KW-0862">Zinc</keyword>
<feature type="region of interest" description="Disordered" evidence="2">
    <location>
        <begin position="500"/>
        <end position="556"/>
    </location>
</feature>
<keyword evidence="1" id="KW-0479">Metal-binding</keyword>
<dbReference type="AlphaFoldDB" id="T5ADI4"/>
<dbReference type="HOGENOM" id="CLU_008243_0_0_1"/>
<proteinExistence type="predicted"/>
<feature type="region of interest" description="Disordered" evidence="2">
    <location>
        <begin position="1"/>
        <end position="151"/>
    </location>
</feature>
<feature type="region of interest" description="Disordered" evidence="2">
    <location>
        <begin position="382"/>
        <end position="414"/>
    </location>
</feature>
<reference evidence="4 5" key="1">
    <citation type="journal article" date="2013" name="Chin. Sci. Bull.">
        <title>Genome survey uncovers the secrets of sex and lifestyle in caterpillar fungus.</title>
        <authorList>
            <person name="Hu X."/>
            <person name="Zhang Y."/>
            <person name="Xiao G."/>
            <person name="Zheng P."/>
            <person name="Xia Y."/>
            <person name="Zhang X."/>
            <person name="St Leger R.J."/>
            <person name="Liu X."/>
            <person name="Wang C."/>
        </authorList>
    </citation>
    <scope>NUCLEOTIDE SEQUENCE [LARGE SCALE GENOMIC DNA]</scope>
    <source>
        <strain evidence="5">Co18 / CGMCC 3.14243</strain>
        <tissue evidence="4">Fruit-body</tissue>
    </source>
</reference>
<feature type="compositionally biased region" description="Basic and acidic residues" evidence="2">
    <location>
        <begin position="383"/>
        <end position="395"/>
    </location>
</feature>
<dbReference type="GO" id="GO:0008270">
    <property type="term" value="F:zinc ion binding"/>
    <property type="evidence" value="ECO:0007669"/>
    <property type="project" value="UniProtKB-KW"/>
</dbReference>
<keyword evidence="1" id="KW-0863">Zinc-finger</keyword>
<evidence type="ECO:0000313" key="4">
    <source>
        <dbReference type="EMBL" id="EQL00624.1"/>
    </source>
</evidence>
<dbReference type="PROSITE" id="PS00028">
    <property type="entry name" value="ZINC_FINGER_C2H2_1"/>
    <property type="match status" value="1"/>
</dbReference>
<sequence length="747" mass="81894">MANSTNPRRKPLATTPGDNGQPPKANKTLLKGATFHSPPSDLSSLGDNASAPPKMARSRSDLEEAGGAHRRRATSTLDDFHKVMSKVADDEPTLSKPTRQASFRDDGHPVPRGLFTRALASTDSEQRSFVPRSARRPGRQGSDSGLGSSMASTADKCTAVVTATTRVSAPALTGSSSAKRTLPGLTQKAIGRVHEHIIRPLMRKPDLKEFHQILKEVPRRISSKEIICLRDIEKTLILTAPGSAKTVASYLDFCLLAVDCIQATVEYFSDGEQVRPDDRPYTNGYFIDLKDQILEYGQQLREARSAKGLTDDMDVDPYVPRSAGSHAPTDMLERSDKVELVGGIAENGRPAQLVRVKPDGTAISLATGQPVAMDKAPVQIKRSMSEQREDDEKIKRSMARRKKNASPEELAPRRCREPGCNKEFKRPCDLTKHEKTHSRPWKCPHATCKYHEFGWPTEKEMDRHVNDKHSDSPAMYECFFAPCPYKSKRESNCKQHMEKAHGWHYSRSKTNGKRPSPTPSSQFQQTPPLGSESTPSTTPTFSAPTPPQEQHGLPHGVSMPPLGIECLGTHGYRMDGVGLGVPGLSPMDANGQYPAYHDGPGFISEEDIYGASAQLPVQSAAVNQAFNKMVPGGLPMYSGFQLCQPQLVVPAQPQYHEPQFAAPMAGPSLKQGDAMFFSPPDSVPDEGFDESSLGMDNGDFALFPANMDVGNNYQLPLFDEHLGFSQTSQPGIFQNMGWTNLNYTSLQ</sequence>